<protein>
    <recommendedName>
        <fullName evidence="8">Thioredoxin reductase</fullName>
        <ecNumber evidence="8">1.8.1.9</ecNumber>
    </recommendedName>
</protein>
<comment type="caution">
    <text evidence="11">The sequence shown here is derived from an EMBL/GenBank/DDBJ whole genome shotgun (WGS) entry which is preliminary data.</text>
</comment>
<evidence type="ECO:0000256" key="8">
    <source>
        <dbReference type="RuleBase" id="RU003880"/>
    </source>
</evidence>
<dbReference type="PANTHER" id="PTHR48105">
    <property type="entry name" value="THIOREDOXIN REDUCTASE 1-RELATED-RELATED"/>
    <property type="match status" value="1"/>
</dbReference>
<comment type="subunit">
    <text evidence="8">Homodimer.</text>
</comment>
<dbReference type="EMBL" id="JADGJD010002714">
    <property type="protein sequence ID" value="KAJ3029419.1"/>
    <property type="molecule type" value="Genomic_DNA"/>
</dbReference>
<comment type="catalytic activity">
    <reaction evidence="8">
        <text>[thioredoxin]-dithiol + NADP(+) = [thioredoxin]-disulfide + NADPH + H(+)</text>
        <dbReference type="Rhea" id="RHEA:20345"/>
        <dbReference type="Rhea" id="RHEA-COMP:10698"/>
        <dbReference type="Rhea" id="RHEA-COMP:10700"/>
        <dbReference type="ChEBI" id="CHEBI:15378"/>
        <dbReference type="ChEBI" id="CHEBI:29950"/>
        <dbReference type="ChEBI" id="CHEBI:50058"/>
        <dbReference type="ChEBI" id="CHEBI:57783"/>
        <dbReference type="ChEBI" id="CHEBI:58349"/>
        <dbReference type="EC" id="1.8.1.9"/>
    </reaction>
</comment>
<dbReference type="PRINTS" id="PR00368">
    <property type="entry name" value="FADPNR"/>
</dbReference>
<dbReference type="Pfam" id="PF07992">
    <property type="entry name" value="Pyr_redox_2"/>
    <property type="match status" value="1"/>
</dbReference>
<dbReference type="SUPFAM" id="SSF51905">
    <property type="entry name" value="FAD/NAD(P)-binding domain"/>
    <property type="match status" value="1"/>
</dbReference>
<dbReference type="EC" id="1.8.1.9" evidence="8"/>
<dbReference type="PRINTS" id="PR00469">
    <property type="entry name" value="PNDRDTASEII"/>
</dbReference>
<keyword evidence="2 8" id="KW-0285">Flavoprotein</keyword>
<dbReference type="InterPro" id="IPR023753">
    <property type="entry name" value="FAD/NAD-binding_dom"/>
</dbReference>
<dbReference type="InterPro" id="IPR005982">
    <property type="entry name" value="Thioredox_Rdtase"/>
</dbReference>
<evidence type="ECO:0000256" key="7">
    <source>
        <dbReference type="ARBA" id="ARBA00023284"/>
    </source>
</evidence>
<evidence type="ECO:0000256" key="6">
    <source>
        <dbReference type="ARBA" id="ARBA00023157"/>
    </source>
</evidence>
<keyword evidence="3 8" id="KW-0274">FAD</keyword>
<evidence type="ECO:0000256" key="9">
    <source>
        <dbReference type="RuleBase" id="RU003881"/>
    </source>
</evidence>
<name>A0AAD5S1D8_9FUNG</name>
<evidence type="ECO:0000313" key="12">
    <source>
        <dbReference type="Proteomes" id="UP001212841"/>
    </source>
</evidence>
<evidence type="ECO:0000256" key="2">
    <source>
        <dbReference type="ARBA" id="ARBA00022630"/>
    </source>
</evidence>
<evidence type="ECO:0000256" key="5">
    <source>
        <dbReference type="ARBA" id="ARBA00023002"/>
    </source>
</evidence>
<feature type="domain" description="FAD/NAD(P)-binding" evidence="10">
    <location>
        <begin position="57"/>
        <end position="360"/>
    </location>
</feature>
<reference evidence="11" key="1">
    <citation type="submission" date="2020-05" db="EMBL/GenBank/DDBJ databases">
        <title>Phylogenomic resolution of chytrid fungi.</title>
        <authorList>
            <person name="Stajich J.E."/>
            <person name="Amses K."/>
            <person name="Simmons R."/>
            <person name="Seto K."/>
            <person name="Myers J."/>
            <person name="Bonds A."/>
            <person name="Quandt C.A."/>
            <person name="Barry K."/>
            <person name="Liu P."/>
            <person name="Grigoriev I."/>
            <person name="Longcore J.E."/>
            <person name="James T.Y."/>
        </authorList>
    </citation>
    <scope>NUCLEOTIDE SEQUENCE</scope>
    <source>
        <strain evidence="11">JEL0318</strain>
    </source>
</reference>
<evidence type="ECO:0000256" key="4">
    <source>
        <dbReference type="ARBA" id="ARBA00022857"/>
    </source>
</evidence>
<dbReference type="InterPro" id="IPR036188">
    <property type="entry name" value="FAD/NAD-bd_sf"/>
</dbReference>
<keyword evidence="7 8" id="KW-0676">Redox-active center</keyword>
<comment type="similarity">
    <text evidence="1 8">Belongs to the class-II pyridine nucleotide-disulfide oxidoreductase family.</text>
</comment>
<evidence type="ECO:0000259" key="10">
    <source>
        <dbReference type="Pfam" id="PF07992"/>
    </source>
</evidence>
<dbReference type="PROSITE" id="PS00573">
    <property type="entry name" value="PYRIDINE_REDOX_2"/>
    <property type="match status" value="1"/>
</dbReference>
<keyword evidence="5 8" id="KW-0560">Oxidoreductase</keyword>
<keyword evidence="12" id="KW-1185">Reference proteome</keyword>
<dbReference type="InterPro" id="IPR008255">
    <property type="entry name" value="Pyr_nucl-diS_OxRdtase_2_AS"/>
</dbReference>
<keyword evidence="6" id="KW-1015">Disulfide bond</keyword>
<dbReference type="FunFam" id="3.50.50.60:FF:000064">
    <property type="entry name" value="Thioredoxin reductase"/>
    <property type="match status" value="1"/>
</dbReference>
<evidence type="ECO:0000256" key="1">
    <source>
        <dbReference type="ARBA" id="ARBA00009333"/>
    </source>
</evidence>
<dbReference type="Gene3D" id="3.50.50.60">
    <property type="entry name" value="FAD/NAD(P)-binding domain"/>
    <property type="match status" value="2"/>
</dbReference>
<dbReference type="GO" id="GO:0005737">
    <property type="term" value="C:cytoplasm"/>
    <property type="evidence" value="ECO:0007669"/>
    <property type="project" value="InterPro"/>
</dbReference>
<dbReference type="GO" id="GO:0004791">
    <property type="term" value="F:thioredoxin-disulfide reductase (NADPH) activity"/>
    <property type="evidence" value="ECO:0007669"/>
    <property type="project" value="UniProtKB-UniRule"/>
</dbReference>
<dbReference type="GO" id="GO:0019430">
    <property type="term" value="P:removal of superoxide radicals"/>
    <property type="evidence" value="ECO:0007669"/>
    <property type="project" value="UniProtKB-UniRule"/>
</dbReference>
<evidence type="ECO:0000313" key="11">
    <source>
        <dbReference type="EMBL" id="KAJ3029419.1"/>
    </source>
</evidence>
<sequence>MFLTTPRLVSTGTRLLSARYPLTLQRAAAGINAITLNIALFHPRSQSTSTSSPKPHQVVIVGSGPAGHTAAIYCARANLSPILYEGYMAAGIAAGGQLTTTTDVENFPGFPKGISGPALTDLFRSQSTTLGTQIQTETITKVDLSSRPFKLYPEDTPTTPILTNSLIIATGATAKRMFIPGEDKYWQAGISACAVCDGAVPIFRQKPLAVVGGGDSACEEATFLTKYASKVYLLVRRDKLRASKVMADRLLRNPKIEVLWNTVPVEAKGDSRLLKSLMLKDTKNGETRELEVNGLFYAIGHTPNTEFLKTEEGKTQVETDGEGYILVKAGTSETSVEGVFAAGDVQDRRYRQAVTAAGSGCMAALDCERWLEGQGAH</sequence>
<dbReference type="InterPro" id="IPR050097">
    <property type="entry name" value="Ferredoxin-NADP_redctase_2"/>
</dbReference>
<comment type="cofactor">
    <cofactor evidence="9">
        <name>FAD</name>
        <dbReference type="ChEBI" id="CHEBI:57692"/>
    </cofactor>
    <text evidence="9">Binds 1 FAD per subunit.</text>
</comment>
<dbReference type="AlphaFoldDB" id="A0AAD5S1D8"/>
<keyword evidence="4 9" id="KW-0521">NADP</keyword>
<evidence type="ECO:0000256" key="3">
    <source>
        <dbReference type="ARBA" id="ARBA00022827"/>
    </source>
</evidence>
<dbReference type="NCBIfam" id="TIGR01292">
    <property type="entry name" value="TRX_reduct"/>
    <property type="match status" value="1"/>
</dbReference>
<organism evidence="11 12">
    <name type="scientific">Rhizophlyctis rosea</name>
    <dbReference type="NCBI Taxonomy" id="64517"/>
    <lineage>
        <taxon>Eukaryota</taxon>
        <taxon>Fungi</taxon>
        <taxon>Fungi incertae sedis</taxon>
        <taxon>Chytridiomycota</taxon>
        <taxon>Chytridiomycota incertae sedis</taxon>
        <taxon>Chytridiomycetes</taxon>
        <taxon>Rhizophlyctidales</taxon>
        <taxon>Rhizophlyctidaceae</taxon>
        <taxon>Rhizophlyctis</taxon>
    </lineage>
</organism>
<dbReference type="Proteomes" id="UP001212841">
    <property type="component" value="Unassembled WGS sequence"/>
</dbReference>
<accession>A0AAD5S1D8</accession>
<gene>
    <name evidence="11" type="primary">TRR1_2</name>
    <name evidence="11" type="ORF">HK097_005798</name>
</gene>
<proteinExistence type="inferred from homology"/>